<dbReference type="AlphaFoldDB" id="A0A0G1QYJ6"/>
<dbReference type="Pfam" id="PF01668">
    <property type="entry name" value="SmpB"/>
    <property type="match status" value="1"/>
</dbReference>
<dbReference type="PANTHER" id="PTHR30308:SF2">
    <property type="entry name" value="SSRA-BINDING PROTEIN"/>
    <property type="match status" value="1"/>
</dbReference>
<dbReference type="PROSITE" id="PS01317">
    <property type="entry name" value="SSRP"/>
    <property type="match status" value="1"/>
</dbReference>
<sequence>MEINNSRARFDYEILDTWEAGLRLTGAEVKAVRAGSMSLKGAYITIHNDEAFLLNAHIGLYAKAIQKGYDPTQSRKLLLHKKEIKRLIGLTQQKGLTLVPLKVYSSHNKLKLEFGLGRGRSRIDKRAVIKKRDIDREIKTALSS</sequence>
<comment type="subcellular location">
    <subcellularLocation>
        <location evidence="3">Cytoplasm</location>
    </subcellularLocation>
    <text evidence="3">The tmRNA-SmpB complex associates with stalled 70S ribosomes.</text>
</comment>
<dbReference type="EMBL" id="LCLH01000014">
    <property type="protein sequence ID" value="KKU13745.1"/>
    <property type="molecule type" value="Genomic_DNA"/>
</dbReference>
<evidence type="ECO:0000313" key="5">
    <source>
        <dbReference type="Proteomes" id="UP000034911"/>
    </source>
</evidence>
<dbReference type="NCBIfam" id="TIGR00086">
    <property type="entry name" value="smpB"/>
    <property type="match status" value="1"/>
</dbReference>
<dbReference type="Proteomes" id="UP000034911">
    <property type="component" value="Unassembled WGS sequence"/>
</dbReference>
<dbReference type="InterPro" id="IPR023620">
    <property type="entry name" value="SmpB"/>
</dbReference>
<keyword evidence="2 3" id="KW-0694">RNA-binding</keyword>
<dbReference type="PANTHER" id="PTHR30308">
    <property type="entry name" value="TMRNA-BINDING COMPONENT OF TRANS-TRANSLATION TAGGING COMPLEX"/>
    <property type="match status" value="1"/>
</dbReference>
<dbReference type="InterPro" id="IPR020081">
    <property type="entry name" value="SsrA-bd_prot_CS"/>
</dbReference>
<comment type="similarity">
    <text evidence="3">Belongs to the SmpB family.</text>
</comment>
<dbReference type="Gene3D" id="2.40.280.10">
    <property type="match status" value="1"/>
</dbReference>
<evidence type="ECO:0000256" key="2">
    <source>
        <dbReference type="ARBA" id="ARBA00022884"/>
    </source>
</evidence>
<organism evidence="4 5">
    <name type="scientific">Candidatus Magasanikbacteria bacterium GW2011_GWC2_45_8</name>
    <dbReference type="NCBI Taxonomy" id="1619050"/>
    <lineage>
        <taxon>Bacteria</taxon>
        <taxon>Candidatus Magasanikiibacteriota</taxon>
    </lineage>
</organism>
<dbReference type="GO" id="GO:0005829">
    <property type="term" value="C:cytosol"/>
    <property type="evidence" value="ECO:0007669"/>
    <property type="project" value="TreeGrafter"/>
</dbReference>
<dbReference type="NCBIfam" id="NF003843">
    <property type="entry name" value="PRK05422.1"/>
    <property type="match status" value="1"/>
</dbReference>
<evidence type="ECO:0000313" key="4">
    <source>
        <dbReference type="EMBL" id="KKU13745.1"/>
    </source>
</evidence>
<dbReference type="CDD" id="cd09294">
    <property type="entry name" value="SmpB"/>
    <property type="match status" value="1"/>
</dbReference>
<dbReference type="SUPFAM" id="SSF74982">
    <property type="entry name" value="Small protein B (SmpB)"/>
    <property type="match status" value="1"/>
</dbReference>
<gene>
    <name evidence="3" type="primary">smpB</name>
    <name evidence="4" type="ORF">UX20_C0014G0004</name>
</gene>
<protein>
    <recommendedName>
        <fullName evidence="3">SsrA-binding protein</fullName>
    </recommendedName>
    <alternativeName>
        <fullName evidence="3">Small protein B</fullName>
    </alternativeName>
</protein>
<dbReference type="HAMAP" id="MF_00023">
    <property type="entry name" value="SmpB"/>
    <property type="match status" value="1"/>
</dbReference>
<evidence type="ECO:0000256" key="3">
    <source>
        <dbReference type="HAMAP-Rule" id="MF_00023"/>
    </source>
</evidence>
<dbReference type="STRING" id="1619050.UX20_C0014G0004"/>
<dbReference type="InterPro" id="IPR000037">
    <property type="entry name" value="SsrA-bd_prot"/>
</dbReference>
<comment type="function">
    <text evidence="3">Required for rescue of stalled ribosomes mediated by trans-translation. Binds to transfer-messenger RNA (tmRNA), required for stable association of tmRNA with ribosomes. tmRNA and SmpB together mimic tRNA shape, replacing the anticodon stem-loop with SmpB. tmRNA is encoded by the ssrA gene; the 2 termini fold to resemble tRNA(Ala) and it encodes a 'tag peptide', a short internal open reading frame. During trans-translation Ala-aminoacylated tmRNA acts like a tRNA, entering the A-site of stalled ribosomes, displacing the stalled mRNA. The ribosome then switches to translate the ORF on the tmRNA; the nascent peptide is terminated with the 'tag peptide' encoded by the tmRNA and targeted for degradation. The ribosome is freed to recommence translation, which seems to be the essential function of trans-translation.</text>
</comment>
<comment type="caution">
    <text evidence="4">The sequence shown here is derived from an EMBL/GenBank/DDBJ whole genome shotgun (WGS) entry which is preliminary data.</text>
</comment>
<reference evidence="4 5" key="1">
    <citation type="journal article" date="2015" name="Nature">
        <title>rRNA introns, odd ribosomes, and small enigmatic genomes across a large radiation of phyla.</title>
        <authorList>
            <person name="Brown C.T."/>
            <person name="Hug L.A."/>
            <person name="Thomas B.C."/>
            <person name="Sharon I."/>
            <person name="Castelle C.J."/>
            <person name="Singh A."/>
            <person name="Wilkins M.J."/>
            <person name="Williams K.H."/>
            <person name="Banfield J.F."/>
        </authorList>
    </citation>
    <scope>NUCLEOTIDE SEQUENCE [LARGE SCALE GENOMIC DNA]</scope>
</reference>
<dbReference type="GO" id="GO:0070930">
    <property type="term" value="P:trans-translation-dependent protein tagging"/>
    <property type="evidence" value="ECO:0007669"/>
    <property type="project" value="TreeGrafter"/>
</dbReference>
<proteinExistence type="inferred from homology"/>
<dbReference type="PATRIC" id="fig|1619050.3.peg.304"/>
<keyword evidence="1 3" id="KW-0963">Cytoplasm</keyword>
<accession>A0A0G1QYJ6</accession>
<dbReference type="GO" id="GO:0070929">
    <property type="term" value="P:trans-translation"/>
    <property type="evidence" value="ECO:0007669"/>
    <property type="project" value="UniProtKB-UniRule"/>
</dbReference>
<name>A0A0G1QYJ6_9BACT</name>
<evidence type="ECO:0000256" key="1">
    <source>
        <dbReference type="ARBA" id="ARBA00022490"/>
    </source>
</evidence>
<dbReference type="GO" id="GO:0003723">
    <property type="term" value="F:RNA binding"/>
    <property type="evidence" value="ECO:0007669"/>
    <property type="project" value="UniProtKB-UniRule"/>
</dbReference>